<keyword evidence="1" id="KW-0808">Transferase</keyword>
<gene>
    <name evidence="8" type="ORF">LZC95_29230</name>
</gene>
<evidence type="ECO:0000256" key="1">
    <source>
        <dbReference type="ARBA" id="ARBA00022679"/>
    </source>
</evidence>
<accession>A0ABZ2JVM4</accession>
<reference evidence="8 9" key="1">
    <citation type="submission" date="2021-12" db="EMBL/GenBank/DDBJ databases">
        <title>Discovery of the Pendulisporaceae a myxobacterial family with distinct sporulation behavior and unique specialized metabolism.</title>
        <authorList>
            <person name="Garcia R."/>
            <person name="Popoff A."/>
            <person name="Bader C.D."/>
            <person name="Loehr J."/>
            <person name="Walesch S."/>
            <person name="Walt C."/>
            <person name="Boldt J."/>
            <person name="Bunk B."/>
            <person name="Haeckl F.J.F.P.J."/>
            <person name="Gunesch A.P."/>
            <person name="Birkelbach J."/>
            <person name="Nuebel U."/>
            <person name="Pietschmann T."/>
            <person name="Bach T."/>
            <person name="Mueller R."/>
        </authorList>
    </citation>
    <scope>NUCLEOTIDE SEQUENCE [LARGE SCALE GENOMIC DNA]</scope>
    <source>
        <strain evidence="8 9">MSr12523</strain>
    </source>
</reference>
<dbReference type="CDD" id="cd14014">
    <property type="entry name" value="STKc_PknB_like"/>
    <property type="match status" value="1"/>
</dbReference>
<feature type="domain" description="Protein kinase" evidence="7">
    <location>
        <begin position="28"/>
        <end position="320"/>
    </location>
</feature>
<evidence type="ECO:0000256" key="6">
    <source>
        <dbReference type="SAM" id="Phobius"/>
    </source>
</evidence>
<dbReference type="InterPro" id="IPR013229">
    <property type="entry name" value="PEGA"/>
</dbReference>
<dbReference type="EMBL" id="CP089982">
    <property type="protein sequence ID" value="WXA90526.1"/>
    <property type="molecule type" value="Genomic_DNA"/>
</dbReference>
<dbReference type="InterPro" id="IPR000719">
    <property type="entry name" value="Prot_kinase_dom"/>
</dbReference>
<feature type="region of interest" description="Disordered" evidence="5">
    <location>
        <begin position="498"/>
        <end position="532"/>
    </location>
</feature>
<sequence>MAGAGGVAAAARQSGPDPLIGRTINGRYRIDAVIARGGMGKVYRAEQAPLGRVCALKILSPRYDGEDDPEFRRRFFLEASTAAKLTHANTVTIFDYGKAENEEIYYIAMEYIEGRTLSIALRDDGPLPEERVRHIAAQICRSLREAHGLGVVHRDLKPGNIMLTNKGDERDNVKVLDFGLVKDVTTDAQDHTQEGVFMGSPKYMAPEQILGLALTPRADVYSLGIMLFEMLTGKVPYDRGGANIATLMAHVNDPLPNMHSMAPSLAFSPQMEAIVYRCLEKDPARRFASMSALLLAIKGLAEDGSIDVSGPFASPRNPFLSPDQPSGPGAALSMRPHIPVPPSSEKTVLVRRPDDVVGGTTGRKALMGVLLGGTLLVAAGAVAAVLHLMSQQRESAAAMAAAPAAPQAVSAPVTASVSASGAPAASASPRTIHVESDPPGAIVSEDGQELCASTPCDVMLSGQNATREHRFTMEKKGFKPSPLSVDPRAESISVTLVPVAVPQTPRKRPDAPKGDPANAPSFKPDPYKPDPY</sequence>
<evidence type="ECO:0000256" key="4">
    <source>
        <dbReference type="ARBA" id="ARBA00022840"/>
    </source>
</evidence>
<name>A0ABZ2JVM4_9BACT</name>
<keyword evidence="3 8" id="KW-0418">Kinase</keyword>
<dbReference type="Pfam" id="PF00069">
    <property type="entry name" value="Pkinase"/>
    <property type="match status" value="1"/>
</dbReference>
<dbReference type="Gene3D" id="3.30.200.20">
    <property type="entry name" value="Phosphorylase Kinase, domain 1"/>
    <property type="match status" value="1"/>
</dbReference>
<dbReference type="PROSITE" id="PS50011">
    <property type="entry name" value="PROTEIN_KINASE_DOM"/>
    <property type="match status" value="1"/>
</dbReference>
<evidence type="ECO:0000256" key="5">
    <source>
        <dbReference type="SAM" id="MobiDB-lite"/>
    </source>
</evidence>
<evidence type="ECO:0000313" key="8">
    <source>
        <dbReference type="EMBL" id="WXA90526.1"/>
    </source>
</evidence>
<dbReference type="InterPro" id="IPR011009">
    <property type="entry name" value="Kinase-like_dom_sf"/>
</dbReference>
<feature type="transmembrane region" description="Helical" evidence="6">
    <location>
        <begin position="365"/>
        <end position="389"/>
    </location>
</feature>
<evidence type="ECO:0000256" key="2">
    <source>
        <dbReference type="ARBA" id="ARBA00022741"/>
    </source>
</evidence>
<keyword evidence="4" id="KW-0067">ATP-binding</keyword>
<keyword evidence="6" id="KW-1133">Transmembrane helix</keyword>
<dbReference type="SMART" id="SM00220">
    <property type="entry name" value="S_TKc"/>
    <property type="match status" value="1"/>
</dbReference>
<dbReference type="SUPFAM" id="SSF56112">
    <property type="entry name" value="Protein kinase-like (PK-like)"/>
    <property type="match status" value="1"/>
</dbReference>
<dbReference type="RefSeq" id="WP_394841140.1">
    <property type="nucleotide sequence ID" value="NZ_CP089982.1"/>
</dbReference>
<organism evidence="8 9">
    <name type="scientific">Pendulispora brunnea</name>
    <dbReference type="NCBI Taxonomy" id="2905690"/>
    <lineage>
        <taxon>Bacteria</taxon>
        <taxon>Pseudomonadati</taxon>
        <taxon>Myxococcota</taxon>
        <taxon>Myxococcia</taxon>
        <taxon>Myxococcales</taxon>
        <taxon>Sorangiineae</taxon>
        <taxon>Pendulisporaceae</taxon>
        <taxon>Pendulispora</taxon>
    </lineage>
</organism>
<evidence type="ECO:0000259" key="7">
    <source>
        <dbReference type="PROSITE" id="PS50011"/>
    </source>
</evidence>
<evidence type="ECO:0000256" key="3">
    <source>
        <dbReference type="ARBA" id="ARBA00022777"/>
    </source>
</evidence>
<dbReference type="PANTHER" id="PTHR43289">
    <property type="entry name" value="MITOGEN-ACTIVATED PROTEIN KINASE KINASE KINASE 20-RELATED"/>
    <property type="match status" value="1"/>
</dbReference>
<dbReference type="Pfam" id="PF08308">
    <property type="entry name" value="PEGA"/>
    <property type="match status" value="1"/>
</dbReference>
<evidence type="ECO:0000313" key="9">
    <source>
        <dbReference type="Proteomes" id="UP001379533"/>
    </source>
</evidence>
<keyword evidence="2" id="KW-0547">Nucleotide-binding</keyword>
<proteinExistence type="predicted"/>
<dbReference type="Proteomes" id="UP001379533">
    <property type="component" value="Chromosome"/>
</dbReference>
<keyword evidence="6" id="KW-0812">Transmembrane</keyword>
<dbReference type="PANTHER" id="PTHR43289:SF6">
    <property type="entry name" value="SERINE_THREONINE-PROTEIN KINASE NEKL-3"/>
    <property type="match status" value="1"/>
</dbReference>
<protein>
    <submittedName>
        <fullName evidence="8">Protein kinase</fullName>
    </submittedName>
</protein>
<dbReference type="Gene3D" id="1.10.510.10">
    <property type="entry name" value="Transferase(Phosphotransferase) domain 1"/>
    <property type="match status" value="1"/>
</dbReference>
<dbReference type="GO" id="GO:0016301">
    <property type="term" value="F:kinase activity"/>
    <property type="evidence" value="ECO:0007669"/>
    <property type="project" value="UniProtKB-KW"/>
</dbReference>
<keyword evidence="6" id="KW-0472">Membrane</keyword>
<dbReference type="InterPro" id="IPR008271">
    <property type="entry name" value="Ser/Thr_kinase_AS"/>
</dbReference>
<dbReference type="PROSITE" id="PS00108">
    <property type="entry name" value="PROTEIN_KINASE_ST"/>
    <property type="match status" value="1"/>
</dbReference>
<keyword evidence="9" id="KW-1185">Reference proteome</keyword>